<evidence type="ECO:0000256" key="5">
    <source>
        <dbReference type="ARBA" id="ARBA00022967"/>
    </source>
</evidence>
<evidence type="ECO:0000256" key="9">
    <source>
        <dbReference type="ARBA" id="ARBA00048202"/>
    </source>
</evidence>
<accession>A0A1C3XCI4</accession>
<keyword evidence="5" id="KW-1278">Translocase</keyword>
<evidence type="ECO:0000256" key="4">
    <source>
        <dbReference type="ARBA" id="ARBA00022857"/>
    </source>
</evidence>
<feature type="region of interest" description="Disordered" evidence="10">
    <location>
        <begin position="94"/>
        <end position="138"/>
    </location>
</feature>
<dbReference type="Gene3D" id="3.40.50.1220">
    <property type="entry name" value="TPP-binding domain"/>
    <property type="match status" value="1"/>
</dbReference>
<gene>
    <name evidence="12" type="ORF">GA0061102_10793</name>
</gene>
<dbReference type="GO" id="GO:0016020">
    <property type="term" value="C:membrane"/>
    <property type="evidence" value="ECO:0007669"/>
    <property type="project" value="UniProtKB-SubCell"/>
</dbReference>
<sequence length="186" mass="20379">MNAGGAVLGHYVASSVQMTGMPQRCIPSSVFIGFNADSVVIIPGYGMAVAQQPVAELTHKRRAAGKDVRFAIHPVAGRLPGQMNVLLAGAKNVRRHRARNGRDQRGLPSNGRRHRHQLHRHRQSGGPGRSEFTDRRHVGSVNLESQASVRLEARPGCRILKSTWLDSNAIVSWTPRTMQCSIVPQD</sequence>
<dbReference type="EMBL" id="FMAH01000079">
    <property type="protein sequence ID" value="SCB49826.1"/>
    <property type="molecule type" value="Genomic_DNA"/>
</dbReference>
<dbReference type="PANTHER" id="PTHR44758:SF1">
    <property type="entry name" value="NAD(P) TRANSHYDROGENASE SUBUNIT BETA"/>
    <property type="match status" value="1"/>
</dbReference>
<evidence type="ECO:0000313" key="13">
    <source>
        <dbReference type="Proteomes" id="UP000199435"/>
    </source>
</evidence>
<keyword evidence="13" id="KW-1185">Reference proteome</keyword>
<proteinExistence type="predicted"/>
<organism evidence="12 13">
    <name type="scientific">Rhizobium miluonense</name>
    <dbReference type="NCBI Taxonomy" id="411945"/>
    <lineage>
        <taxon>Bacteria</taxon>
        <taxon>Pseudomonadati</taxon>
        <taxon>Pseudomonadota</taxon>
        <taxon>Alphaproteobacteria</taxon>
        <taxon>Hyphomicrobiales</taxon>
        <taxon>Rhizobiaceae</taxon>
        <taxon>Rhizobium/Agrobacterium group</taxon>
        <taxon>Rhizobium</taxon>
    </lineage>
</organism>
<dbReference type="EC" id="7.1.1.1" evidence="2"/>
<evidence type="ECO:0000256" key="8">
    <source>
        <dbReference type="ARBA" id="ARBA00023136"/>
    </source>
</evidence>
<dbReference type="Proteomes" id="UP000199435">
    <property type="component" value="Unassembled WGS sequence"/>
</dbReference>
<evidence type="ECO:0000259" key="11">
    <source>
        <dbReference type="Pfam" id="PF02233"/>
    </source>
</evidence>
<feature type="domain" description="NADP transhydrogenase beta-like" evidence="11">
    <location>
        <begin position="35"/>
        <end position="91"/>
    </location>
</feature>
<feature type="compositionally biased region" description="Basic residues" evidence="10">
    <location>
        <begin position="111"/>
        <end position="123"/>
    </location>
</feature>
<dbReference type="GO" id="GO:0008750">
    <property type="term" value="F:proton-translocating NAD(P)+ transhydrogenase activity"/>
    <property type="evidence" value="ECO:0007669"/>
    <property type="project" value="UniProtKB-EC"/>
</dbReference>
<evidence type="ECO:0000256" key="2">
    <source>
        <dbReference type="ARBA" id="ARBA00012943"/>
    </source>
</evidence>
<keyword evidence="7" id="KW-0520">NAD</keyword>
<evidence type="ECO:0000313" key="12">
    <source>
        <dbReference type="EMBL" id="SCB49826.1"/>
    </source>
</evidence>
<comment type="subcellular location">
    <subcellularLocation>
        <location evidence="1">Membrane</location>
        <topology evidence="1">Multi-pass membrane protein</topology>
    </subcellularLocation>
</comment>
<dbReference type="InterPro" id="IPR034300">
    <property type="entry name" value="PNTB-like"/>
</dbReference>
<keyword evidence="4" id="KW-0521">NADP</keyword>
<evidence type="ECO:0000256" key="6">
    <source>
        <dbReference type="ARBA" id="ARBA00022989"/>
    </source>
</evidence>
<name>A0A1C3XCI4_9HYPH</name>
<evidence type="ECO:0000256" key="1">
    <source>
        <dbReference type="ARBA" id="ARBA00004141"/>
    </source>
</evidence>
<dbReference type="Pfam" id="PF02233">
    <property type="entry name" value="PNTB"/>
    <property type="match status" value="1"/>
</dbReference>
<evidence type="ECO:0000256" key="7">
    <source>
        <dbReference type="ARBA" id="ARBA00023027"/>
    </source>
</evidence>
<protein>
    <recommendedName>
        <fullName evidence="2">proton-translocating NAD(P)(+) transhydrogenase</fullName>
        <ecNumber evidence="2">7.1.1.1</ecNumber>
    </recommendedName>
</protein>
<comment type="catalytic activity">
    <reaction evidence="9">
        <text>NAD(+) + NADPH + H(+)(in) = NADH + NADP(+) + H(+)(out)</text>
        <dbReference type="Rhea" id="RHEA:47992"/>
        <dbReference type="ChEBI" id="CHEBI:15378"/>
        <dbReference type="ChEBI" id="CHEBI:57540"/>
        <dbReference type="ChEBI" id="CHEBI:57783"/>
        <dbReference type="ChEBI" id="CHEBI:57945"/>
        <dbReference type="ChEBI" id="CHEBI:58349"/>
        <dbReference type="EC" id="7.1.1.1"/>
    </reaction>
</comment>
<dbReference type="STRING" id="411945.GA0061102_10793"/>
<dbReference type="PANTHER" id="PTHR44758">
    <property type="entry name" value="NAD(P) TRANSHYDROGENASE SUBUNIT BETA"/>
    <property type="match status" value="1"/>
</dbReference>
<keyword evidence="8" id="KW-0472">Membrane</keyword>
<keyword evidence="6" id="KW-1133">Transmembrane helix</keyword>
<dbReference type="AlphaFoldDB" id="A0A1C3XCI4"/>
<keyword evidence="3" id="KW-0812">Transmembrane</keyword>
<dbReference type="InterPro" id="IPR029035">
    <property type="entry name" value="DHS-like_NAD/FAD-binding_dom"/>
</dbReference>
<reference evidence="13" key="1">
    <citation type="submission" date="2016-08" db="EMBL/GenBank/DDBJ databases">
        <authorList>
            <person name="Varghese N."/>
            <person name="Submissions Spin"/>
        </authorList>
    </citation>
    <scope>NUCLEOTIDE SEQUENCE [LARGE SCALE GENOMIC DNA]</scope>
    <source>
        <strain evidence="13">HAMBI 2971</strain>
    </source>
</reference>
<evidence type="ECO:0000256" key="3">
    <source>
        <dbReference type="ARBA" id="ARBA00022692"/>
    </source>
</evidence>
<evidence type="ECO:0000256" key="10">
    <source>
        <dbReference type="SAM" id="MobiDB-lite"/>
    </source>
</evidence>
<dbReference type="SUPFAM" id="SSF52467">
    <property type="entry name" value="DHS-like NAD/FAD-binding domain"/>
    <property type="match status" value="1"/>
</dbReference>